<name>A0A1R4IFX2_9ACTN</name>
<dbReference type="InterPro" id="IPR005185">
    <property type="entry name" value="YccF"/>
</dbReference>
<dbReference type="PANTHER" id="PTHR42903:SF1">
    <property type="entry name" value="INNER MEMBRANE PROTEIN YCCF"/>
    <property type="match status" value="1"/>
</dbReference>
<protein>
    <submittedName>
        <fullName evidence="3">POSSIBLE CONSERVED INTEGRAL MEMBRANE PROTEIN</fullName>
    </submittedName>
</protein>
<keyword evidence="1" id="KW-1133">Transmembrane helix</keyword>
<dbReference type="Pfam" id="PF03733">
    <property type="entry name" value="YccF"/>
    <property type="match status" value="2"/>
</dbReference>
<dbReference type="RefSeq" id="WP_094763448.1">
    <property type="nucleotide sequence ID" value="NZ_FUKQ01000007.1"/>
</dbReference>
<dbReference type="STRING" id="1255658.FM114_01560"/>
<proteinExistence type="predicted"/>
<keyword evidence="1" id="KW-0472">Membrane</keyword>
<dbReference type="InterPro" id="IPR052937">
    <property type="entry name" value="Inner_membrane_protein"/>
</dbReference>
<organism evidence="3 4">
    <name type="scientific">Luteococcus japonicus LSP_Lj1</name>
    <dbReference type="NCBI Taxonomy" id="1255658"/>
    <lineage>
        <taxon>Bacteria</taxon>
        <taxon>Bacillati</taxon>
        <taxon>Actinomycetota</taxon>
        <taxon>Actinomycetes</taxon>
        <taxon>Propionibacteriales</taxon>
        <taxon>Propionibacteriaceae</taxon>
        <taxon>Luteococcus</taxon>
    </lineage>
</organism>
<dbReference type="InterPro" id="IPR031308">
    <property type="entry name" value="UCP028777"/>
</dbReference>
<feature type="domain" description="Inner membrane component" evidence="2">
    <location>
        <begin position="68"/>
        <end position="118"/>
    </location>
</feature>
<dbReference type="PANTHER" id="PTHR42903">
    <property type="entry name" value="INNER MEMBRANE PROTEIN YCCF"/>
    <property type="match status" value="1"/>
</dbReference>
<dbReference type="PIRSF" id="PIRSF028777">
    <property type="entry name" value="UCP028777"/>
    <property type="match status" value="1"/>
</dbReference>
<evidence type="ECO:0000313" key="4">
    <source>
        <dbReference type="Proteomes" id="UP000188342"/>
    </source>
</evidence>
<dbReference type="EMBL" id="FUKQ01000007">
    <property type="protein sequence ID" value="SJN18722.1"/>
    <property type="molecule type" value="Genomic_DNA"/>
</dbReference>
<dbReference type="PROSITE" id="PS51257">
    <property type="entry name" value="PROKAR_LIPOPROTEIN"/>
    <property type="match status" value="1"/>
</dbReference>
<sequence>MRTLANIIWFLMAGIWLWLGYVVAGILACLLIITIPVGVASFRMANLVVWPFGRTAVPSPHAGAMTGLANVVWFLIAGWWLAVLHLVTAVGQAVTIIGLPNAYVALKLIPVSCFPFGKEIVDKHQAQAWG</sequence>
<dbReference type="NCBIfam" id="NF008740">
    <property type="entry name" value="PRK11770.1-2"/>
    <property type="match status" value="1"/>
</dbReference>
<keyword evidence="4" id="KW-1185">Reference proteome</keyword>
<dbReference type="GO" id="GO:0005886">
    <property type="term" value="C:plasma membrane"/>
    <property type="evidence" value="ECO:0007669"/>
    <property type="project" value="TreeGrafter"/>
</dbReference>
<evidence type="ECO:0000313" key="3">
    <source>
        <dbReference type="EMBL" id="SJN18722.1"/>
    </source>
</evidence>
<feature type="transmembrane region" description="Helical" evidence="1">
    <location>
        <begin position="71"/>
        <end position="99"/>
    </location>
</feature>
<evidence type="ECO:0000256" key="1">
    <source>
        <dbReference type="SAM" id="Phobius"/>
    </source>
</evidence>
<reference evidence="3 4" key="1">
    <citation type="submission" date="2017-02" db="EMBL/GenBank/DDBJ databases">
        <authorList>
            <person name="Peterson S.W."/>
        </authorList>
    </citation>
    <scope>NUCLEOTIDE SEQUENCE [LARGE SCALE GENOMIC DNA]</scope>
    <source>
        <strain evidence="3 4">LSP_Lj1</strain>
    </source>
</reference>
<gene>
    <name evidence="3" type="ORF">FM114_01560</name>
</gene>
<dbReference type="AlphaFoldDB" id="A0A1R4IFX2"/>
<accession>A0A1R4IFX2</accession>
<dbReference type="OrthoDB" id="3238663at2"/>
<feature type="domain" description="Inner membrane component" evidence="2">
    <location>
        <begin position="4"/>
        <end position="54"/>
    </location>
</feature>
<dbReference type="Proteomes" id="UP000188342">
    <property type="component" value="Unassembled WGS sequence"/>
</dbReference>
<feature type="transmembrane region" description="Helical" evidence="1">
    <location>
        <begin position="7"/>
        <end position="35"/>
    </location>
</feature>
<evidence type="ECO:0000259" key="2">
    <source>
        <dbReference type="Pfam" id="PF03733"/>
    </source>
</evidence>
<keyword evidence="1" id="KW-0812">Transmembrane</keyword>